<reference evidence="1 2" key="2">
    <citation type="journal article" date="2014" name="J. Gen. Appl. Microbiol.">
        <title>The early diverging ascomycetous budding yeast Saitoella complicata has three histone deacetylases belonging to the Clr6, Hos2, and Rpd3 lineages.</title>
        <authorList>
            <person name="Nishida H."/>
            <person name="Matsumoto T."/>
            <person name="Kondo S."/>
            <person name="Hamamoto M."/>
            <person name="Yoshikawa H."/>
        </authorList>
    </citation>
    <scope>NUCLEOTIDE SEQUENCE [LARGE SCALE GENOMIC DNA]</scope>
    <source>
        <strain evidence="1 2">NRRL Y-17804</strain>
    </source>
</reference>
<organism evidence="1 2">
    <name type="scientific">Saitoella complicata (strain BCRC 22490 / CBS 7301 / JCM 7358 / NBRC 10748 / NRRL Y-17804)</name>
    <dbReference type="NCBI Taxonomy" id="698492"/>
    <lineage>
        <taxon>Eukaryota</taxon>
        <taxon>Fungi</taxon>
        <taxon>Dikarya</taxon>
        <taxon>Ascomycota</taxon>
        <taxon>Taphrinomycotina</taxon>
        <taxon>Taphrinomycotina incertae sedis</taxon>
        <taxon>Saitoella</taxon>
    </lineage>
</organism>
<name>A0A0E9NFS6_SAICN</name>
<evidence type="ECO:0000313" key="1">
    <source>
        <dbReference type="EMBL" id="GAO48668.1"/>
    </source>
</evidence>
<gene>
    <name evidence="1" type="ORF">G7K_2838-t1</name>
</gene>
<keyword evidence="2" id="KW-1185">Reference proteome</keyword>
<protein>
    <submittedName>
        <fullName evidence="1">Uncharacterized protein</fullName>
    </submittedName>
</protein>
<sequence>MYNEESNESPNALQVLNFAFAAGHPDFFWGAREARGRSASDSRKGSSKYFKNPTPEFCQVNPASLPTNMLHAQTSYAAAAGTSRTFSFNPPNSSTFISSNPSSLPYTGGDLTYAAPLSPTCTITVLLLLFPASSTRFSSSGNVILISGTCSPETVVVERTVSVLIANA</sequence>
<proteinExistence type="predicted"/>
<dbReference type="AlphaFoldDB" id="A0A0E9NFS6"/>
<dbReference type="Proteomes" id="UP000033140">
    <property type="component" value="Unassembled WGS sequence"/>
</dbReference>
<dbReference type="EMBL" id="BACD03000016">
    <property type="protein sequence ID" value="GAO48668.1"/>
    <property type="molecule type" value="Genomic_DNA"/>
</dbReference>
<comment type="caution">
    <text evidence="1">The sequence shown here is derived from an EMBL/GenBank/DDBJ whole genome shotgun (WGS) entry which is preliminary data.</text>
</comment>
<reference evidence="1 2" key="1">
    <citation type="journal article" date="2011" name="J. Gen. Appl. Microbiol.">
        <title>Draft genome sequencing of the enigmatic yeast Saitoella complicata.</title>
        <authorList>
            <person name="Nishida H."/>
            <person name="Hamamoto M."/>
            <person name="Sugiyama J."/>
        </authorList>
    </citation>
    <scope>NUCLEOTIDE SEQUENCE [LARGE SCALE GENOMIC DNA]</scope>
    <source>
        <strain evidence="1 2">NRRL Y-17804</strain>
    </source>
</reference>
<reference evidence="1 2" key="3">
    <citation type="journal article" date="2015" name="Genome Announc.">
        <title>Draft Genome Sequence of the Archiascomycetous Yeast Saitoella complicata.</title>
        <authorList>
            <person name="Yamauchi K."/>
            <person name="Kondo S."/>
            <person name="Hamamoto M."/>
            <person name="Takahashi Y."/>
            <person name="Ogura Y."/>
            <person name="Hayashi T."/>
            <person name="Nishida H."/>
        </authorList>
    </citation>
    <scope>NUCLEOTIDE SEQUENCE [LARGE SCALE GENOMIC DNA]</scope>
    <source>
        <strain evidence="1 2">NRRL Y-17804</strain>
    </source>
</reference>
<evidence type="ECO:0000313" key="2">
    <source>
        <dbReference type="Proteomes" id="UP000033140"/>
    </source>
</evidence>
<accession>A0A0E9NFS6</accession>